<dbReference type="CDD" id="cd01949">
    <property type="entry name" value="GGDEF"/>
    <property type="match status" value="1"/>
</dbReference>
<keyword evidence="1" id="KW-0472">Membrane</keyword>
<dbReference type="Gene3D" id="3.30.70.270">
    <property type="match status" value="1"/>
</dbReference>
<dbReference type="PANTHER" id="PTHR46663:SF2">
    <property type="entry name" value="GGDEF DOMAIN-CONTAINING PROTEIN"/>
    <property type="match status" value="1"/>
</dbReference>
<proteinExistence type="predicted"/>
<dbReference type="EMBL" id="QDKN01000001">
    <property type="protein sequence ID" value="NPT29417.1"/>
    <property type="molecule type" value="Genomic_DNA"/>
</dbReference>
<dbReference type="SUPFAM" id="SSF55073">
    <property type="entry name" value="Nucleotide cyclase"/>
    <property type="match status" value="1"/>
</dbReference>
<dbReference type="SMART" id="SM00267">
    <property type="entry name" value="GGDEF"/>
    <property type="match status" value="1"/>
</dbReference>
<dbReference type="InterPro" id="IPR052163">
    <property type="entry name" value="DGC-Regulatory_Protein"/>
</dbReference>
<dbReference type="InterPro" id="IPR011623">
    <property type="entry name" value="7TMR_DISM_rcpt_extracell_dom1"/>
</dbReference>
<keyword evidence="5" id="KW-1185">Reference proteome</keyword>
<feature type="chain" id="PRO_5046561380" evidence="2">
    <location>
        <begin position="29"/>
        <end position="597"/>
    </location>
</feature>
<feature type="domain" description="GGDEF" evidence="3">
    <location>
        <begin position="462"/>
        <end position="597"/>
    </location>
</feature>
<accession>A0ABX2B6C1</accession>
<feature type="transmembrane region" description="Helical" evidence="1">
    <location>
        <begin position="285"/>
        <end position="305"/>
    </location>
</feature>
<gene>
    <name evidence="4" type="ORF">DDR56_02325</name>
</gene>
<keyword evidence="2" id="KW-0732">Signal</keyword>
<evidence type="ECO:0000259" key="3">
    <source>
        <dbReference type="PROSITE" id="PS50887"/>
    </source>
</evidence>
<protein>
    <submittedName>
        <fullName evidence="4">GGDEF domain-containing protein</fullName>
    </submittedName>
</protein>
<dbReference type="Pfam" id="PF07695">
    <property type="entry name" value="7TMR-DISM_7TM"/>
    <property type="match status" value="1"/>
</dbReference>
<keyword evidence="1" id="KW-0812">Transmembrane</keyword>
<evidence type="ECO:0000313" key="5">
    <source>
        <dbReference type="Proteomes" id="UP001318401"/>
    </source>
</evidence>
<reference evidence="4 5" key="1">
    <citation type="submission" date="2018-04" db="EMBL/GenBank/DDBJ databases">
        <authorList>
            <person name="Li G."/>
            <person name="Du W."/>
            <person name="Bai Y."/>
        </authorList>
    </citation>
    <scope>NUCLEOTIDE SEQUENCE [LARGE SCALE GENOMIC DNA]</scope>
    <source>
        <strain evidence="4 5">YYYZ-3</strain>
    </source>
</reference>
<dbReference type="Pfam" id="PF00990">
    <property type="entry name" value="GGDEF"/>
    <property type="match status" value="1"/>
</dbReference>
<comment type="caution">
    <text evidence="4">The sequence shown here is derived from an EMBL/GenBank/DDBJ whole genome shotgun (WGS) entry which is preliminary data.</text>
</comment>
<feature type="transmembrane region" description="Helical" evidence="1">
    <location>
        <begin position="252"/>
        <end position="273"/>
    </location>
</feature>
<dbReference type="PANTHER" id="PTHR46663">
    <property type="entry name" value="DIGUANYLATE CYCLASE DGCT-RELATED"/>
    <property type="match status" value="1"/>
</dbReference>
<dbReference type="RefSeq" id="WP_125745977.1">
    <property type="nucleotide sequence ID" value="NZ_CP034367.1"/>
</dbReference>
<dbReference type="NCBIfam" id="TIGR00254">
    <property type="entry name" value="GGDEF"/>
    <property type="match status" value="1"/>
</dbReference>
<evidence type="ECO:0000313" key="4">
    <source>
        <dbReference type="EMBL" id="NPT29417.1"/>
    </source>
</evidence>
<evidence type="ECO:0000256" key="2">
    <source>
        <dbReference type="SAM" id="SignalP"/>
    </source>
</evidence>
<sequence length="597" mass="66642">MDAYRWLKRLPAGLLVLIISWHSQASMAATLVASPEQARYDLNEVSGYWSTLESLNLRDVLALSPAFTPVHHASDLHFGYTQSDVWLTTRIHNASPLPATWMVKFEYPFLDHVTLYTLREHASDVQYSGIAVPVDERSIAHRQAVFPLMLDGGETVTIYTQVKAAGSKFLSYSLMTPEAFYAQNDQHNFWLATYFGILLTLSVYNLLLFFVLKEHVFLYYALFAFGFTTASLTFNGLGTLMFWSFLGDNTPRLVAIGFTFASAMGALFTQSFLNTAIYCPRWHQIITLFRSYCYVALVAVIFLPIQPALRLMDITGFVTSLLMLVCGIYCSWRCVPSARIFALAWSIFLLGASVFALRNLSILPANFLTLHGIQIGSAIEMLLLSFALAARFNKLKWQKERAQAETVAMLKKQEAILEAKVAARTQALEKLANHDTLTGLLNRNGLARCAEAALQHCKQTHTPLALVMCDLDCFKPINDQYGHEVGDFVLQQVAKRLVHVARGSDHCARFGGDEFILLLEGITDQATLEEMRNRIEQTVRSPIKLPDGTLVSVGVSIGICTSHADNDTLASLLREADSQMYAVKSRQTTRCYGYGSA</sequence>
<feature type="signal peptide" evidence="2">
    <location>
        <begin position="1"/>
        <end position="28"/>
    </location>
</feature>
<dbReference type="Pfam" id="PF07696">
    <property type="entry name" value="7TMR-DISMED2"/>
    <property type="match status" value="1"/>
</dbReference>
<dbReference type="InterPro" id="IPR011622">
    <property type="entry name" value="7TMR_DISM_rcpt_extracell_dom2"/>
</dbReference>
<dbReference type="PROSITE" id="PS50887">
    <property type="entry name" value="GGDEF"/>
    <property type="match status" value="1"/>
</dbReference>
<name>A0ABX2B6C1_9GAMM</name>
<feature type="transmembrane region" description="Helical" evidence="1">
    <location>
        <begin position="189"/>
        <end position="212"/>
    </location>
</feature>
<feature type="transmembrane region" description="Helical" evidence="1">
    <location>
        <begin position="311"/>
        <end position="330"/>
    </location>
</feature>
<dbReference type="InterPro" id="IPR000160">
    <property type="entry name" value="GGDEF_dom"/>
</dbReference>
<dbReference type="Proteomes" id="UP001318401">
    <property type="component" value="Unassembled WGS sequence"/>
</dbReference>
<feature type="transmembrane region" description="Helical" evidence="1">
    <location>
        <begin position="219"/>
        <end position="246"/>
    </location>
</feature>
<dbReference type="Gene3D" id="2.60.40.2380">
    <property type="match status" value="1"/>
</dbReference>
<keyword evidence="1" id="KW-1133">Transmembrane helix</keyword>
<dbReference type="InterPro" id="IPR029787">
    <property type="entry name" value="Nucleotide_cyclase"/>
</dbReference>
<organism evidence="4 5">
    <name type="scientific">Vreelandella venusta</name>
    <dbReference type="NCBI Taxonomy" id="44935"/>
    <lineage>
        <taxon>Bacteria</taxon>
        <taxon>Pseudomonadati</taxon>
        <taxon>Pseudomonadota</taxon>
        <taxon>Gammaproteobacteria</taxon>
        <taxon>Oceanospirillales</taxon>
        <taxon>Halomonadaceae</taxon>
        <taxon>Vreelandella</taxon>
    </lineage>
</organism>
<evidence type="ECO:0000256" key="1">
    <source>
        <dbReference type="SAM" id="Phobius"/>
    </source>
</evidence>
<feature type="transmembrane region" description="Helical" evidence="1">
    <location>
        <begin position="342"/>
        <end position="360"/>
    </location>
</feature>
<dbReference type="InterPro" id="IPR043128">
    <property type="entry name" value="Rev_trsase/Diguanyl_cyclase"/>
</dbReference>
<feature type="transmembrane region" description="Helical" evidence="1">
    <location>
        <begin position="372"/>
        <end position="392"/>
    </location>
</feature>